<dbReference type="AlphaFoldDB" id="A0A917DL66"/>
<organism evidence="2 3">
    <name type="scientific">Paenibacillus nasutitermitis</name>
    <dbReference type="NCBI Taxonomy" id="1652958"/>
    <lineage>
        <taxon>Bacteria</taxon>
        <taxon>Bacillati</taxon>
        <taxon>Bacillota</taxon>
        <taxon>Bacilli</taxon>
        <taxon>Bacillales</taxon>
        <taxon>Paenibacillaceae</taxon>
        <taxon>Paenibacillus</taxon>
    </lineage>
</organism>
<dbReference type="Pfam" id="PF08712">
    <property type="entry name" value="Nfu_N"/>
    <property type="match status" value="1"/>
</dbReference>
<accession>A0A917DL66</accession>
<dbReference type="GO" id="GO:0016491">
    <property type="term" value="F:oxidoreductase activity"/>
    <property type="evidence" value="ECO:0007669"/>
    <property type="project" value="TreeGrafter"/>
</dbReference>
<feature type="domain" description="Scaffold protein Nfu/NifU N-terminal" evidence="1">
    <location>
        <begin position="4"/>
        <end position="90"/>
    </location>
</feature>
<dbReference type="EMBL" id="BMHP01000001">
    <property type="protein sequence ID" value="GGD47921.1"/>
    <property type="molecule type" value="Genomic_DNA"/>
</dbReference>
<evidence type="ECO:0000259" key="1">
    <source>
        <dbReference type="SMART" id="SM00932"/>
    </source>
</evidence>
<comment type="caution">
    <text evidence="2">The sequence shown here is derived from an EMBL/GenBank/DDBJ whole genome shotgun (WGS) entry which is preliminary data.</text>
</comment>
<dbReference type="Pfam" id="PF13769">
    <property type="entry name" value="Virulence_fact"/>
    <property type="match status" value="1"/>
</dbReference>
<dbReference type="SMART" id="SM00932">
    <property type="entry name" value="Nfu_N"/>
    <property type="match status" value="1"/>
</dbReference>
<dbReference type="Gene3D" id="3.30.1370.70">
    <property type="entry name" value="Scaffold protein Nfu/NifU, N-terminal domain"/>
    <property type="match status" value="1"/>
</dbReference>
<dbReference type="InterPro" id="IPR016024">
    <property type="entry name" value="ARM-type_fold"/>
</dbReference>
<dbReference type="SMART" id="SM00567">
    <property type="entry name" value="EZ_HEAT"/>
    <property type="match status" value="3"/>
</dbReference>
<dbReference type="SUPFAM" id="SSF48371">
    <property type="entry name" value="ARM repeat"/>
    <property type="match status" value="1"/>
</dbReference>
<protein>
    <recommendedName>
        <fullName evidence="1">Scaffold protein Nfu/NifU N-terminal domain-containing protein</fullName>
    </recommendedName>
</protein>
<dbReference type="InterPro" id="IPR004155">
    <property type="entry name" value="PBS_lyase_HEAT"/>
</dbReference>
<dbReference type="RefSeq" id="WP_188988246.1">
    <property type="nucleotide sequence ID" value="NZ_BMHP01000001.1"/>
</dbReference>
<dbReference type="Pfam" id="PF13646">
    <property type="entry name" value="HEAT_2"/>
    <property type="match status" value="1"/>
</dbReference>
<evidence type="ECO:0000313" key="3">
    <source>
        <dbReference type="Proteomes" id="UP000612456"/>
    </source>
</evidence>
<dbReference type="InterPro" id="IPR011989">
    <property type="entry name" value="ARM-like"/>
</dbReference>
<dbReference type="PANTHER" id="PTHR12697:SF37">
    <property type="entry name" value="CONSERVED VIRULENCE FACTOR C"/>
    <property type="match status" value="1"/>
</dbReference>
<name>A0A917DL66_9BACL</name>
<dbReference type="Proteomes" id="UP000612456">
    <property type="component" value="Unassembled WGS sequence"/>
</dbReference>
<dbReference type="InterPro" id="IPR025989">
    <property type="entry name" value="Virulence_F_dom"/>
</dbReference>
<reference evidence="2" key="1">
    <citation type="journal article" date="2014" name="Int. J. Syst. Evol. Microbiol.">
        <title>Complete genome sequence of Corynebacterium casei LMG S-19264T (=DSM 44701T), isolated from a smear-ripened cheese.</title>
        <authorList>
            <consortium name="US DOE Joint Genome Institute (JGI-PGF)"/>
            <person name="Walter F."/>
            <person name="Albersmeier A."/>
            <person name="Kalinowski J."/>
            <person name="Ruckert C."/>
        </authorList>
    </citation>
    <scope>NUCLEOTIDE SEQUENCE</scope>
    <source>
        <strain evidence="2">CGMCC 1.15178</strain>
    </source>
</reference>
<reference evidence="2" key="2">
    <citation type="submission" date="2020-09" db="EMBL/GenBank/DDBJ databases">
        <authorList>
            <person name="Sun Q."/>
            <person name="Zhou Y."/>
        </authorList>
    </citation>
    <scope>NUCLEOTIDE SEQUENCE</scope>
    <source>
        <strain evidence="2">CGMCC 1.15178</strain>
    </source>
</reference>
<dbReference type="SUPFAM" id="SSF110836">
    <property type="entry name" value="Hypothetical protein SAV1430"/>
    <property type="match status" value="1"/>
</dbReference>
<evidence type="ECO:0000313" key="2">
    <source>
        <dbReference type="EMBL" id="GGD47921.1"/>
    </source>
</evidence>
<dbReference type="InterPro" id="IPR036498">
    <property type="entry name" value="Nfu/NifU_N_sf"/>
</dbReference>
<proteinExistence type="predicted"/>
<dbReference type="InterPro" id="IPR014824">
    <property type="entry name" value="Nfu/NifU_N"/>
</dbReference>
<gene>
    <name evidence="2" type="primary">ypgR</name>
    <name evidence="2" type="ORF">GCM10010911_01830</name>
</gene>
<dbReference type="Gene3D" id="1.25.10.10">
    <property type="entry name" value="Leucine-rich Repeat Variant"/>
    <property type="match status" value="1"/>
</dbReference>
<keyword evidence="3" id="KW-1185">Reference proteome</keyword>
<dbReference type="PANTHER" id="PTHR12697">
    <property type="entry name" value="PBS LYASE HEAT-LIKE PROTEIN"/>
    <property type="match status" value="1"/>
</dbReference>
<sequence>MKLLSIEPTPSPNSMKLNVDEKLPQGQRLSYKKEHAADAPEQLRRLLDIDGVRGLFRTADFIALDRKPGADWERILAEARIILQSAEDEQEDGVAGIQQEHFGEAHASVQMYRGIPMQVRVRLGEREIKAAMPAAFTEAVTAAAAASLIRERKLEELGVRYGEPEDIAAELVKELEAAYPQERLNELVAAAAAAGPAGGDAAAAAAPVRPAPLSEAELAGRLDSPDWNVRYEALSRTAPEPSMLPLLAKAVADENVSIRRLAVVYLGDLRVPEALPLLFQALRDSSASVRRTAGDTLSDLGDPSATGPMIEALRDRNKLVRWRAARFLYEAGDESAVEALKEAAADTEFEVSLQARIALERIERGEEAAGSVWQQMTSRNRE</sequence>